<keyword evidence="2 7" id="KW-0813">Transport</keyword>
<dbReference type="PANTHER" id="PTHR43163">
    <property type="entry name" value="DIPEPTIDE TRANSPORT SYSTEM PERMEASE PROTEIN DPPB-RELATED"/>
    <property type="match status" value="1"/>
</dbReference>
<evidence type="ECO:0000256" key="2">
    <source>
        <dbReference type="ARBA" id="ARBA00022448"/>
    </source>
</evidence>
<dbReference type="SUPFAM" id="SSF161098">
    <property type="entry name" value="MetI-like"/>
    <property type="match status" value="1"/>
</dbReference>
<dbReference type="PANTHER" id="PTHR43163:SF6">
    <property type="entry name" value="DIPEPTIDE TRANSPORT SYSTEM PERMEASE PROTEIN DPPB-RELATED"/>
    <property type="match status" value="1"/>
</dbReference>
<comment type="subcellular location">
    <subcellularLocation>
        <location evidence="1 7">Cell membrane</location>
        <topology evidence="1 7">Multi-pass membrane protein</topology>
    </subcellularLocation>
</comment>
<feature type="transmembrane region" description="Helical" evidence="7">
    <location>
        <begin position="107"/>
        <end position="127"/>
    </location>
</feature>
<evidence type="ECO:0000256" key="6">
    <source>
        <dbReference type="ARBA" id="ARBA00023136"/>
    </source>
</evidence>
<feature type="transmembrane region" description="Helical" evidence="7">
    <location>
        <begin position="278"/>
        <end position="300"/>
    </location>
</feature>
<keyword evidence="10" id="KW-1185">Reference proteome</keyword>
<dbReference type="RefSeq" id="WP_344663485.1">
    <property type="nucleotide sequence ID" value="NZ_BAAAQN010000001.1"/>
</dbReference>
<gene>
    <name evidence="9" type="ORF">GCM10009839_01550</name>
</gene>
<evidence type="ECO:0000313" key="10">
    <source>
        <dbReference type="Proteomes" id="UP001500751"/>
    </source>
</evidence>
<dbReference type="PROSITE" id="PS50928">
    <property type="entry name" value="ABC_TM1"/>
    <property type="match status" value="1"/>
</dbReference>
<protein>
    <submittedName>
        <fullName evidence="9">ABC transporter permease</fullName>
    </submittedName>
</protein>
<dbReference type="Pfam" id="PF00528">
    <property type="entry name" value="BPD_transp_1"/>
    <property type="match status" value="1"/>
</dbReference>
<feature type="domain" description="ABC transmembrane type-1" evidence="8">
    <location>
        <begin position="101"/>
        <end position="301"/>
    </location>
</feature>
<evidence type="ECO:0000256" key="7">
    <source>
        <dbReference type="RuleBase" id="RU363032"/>
    </source>
</evidence>
<dbReference type="CDD" id="cd06261">
    <property type="entry name" value="TM_PBP2"/>
    <property type="match status" value="1"/>
</dbReference>
<dbReference type="Gene3D" id="1.10.3720.10">
    <property type="entry name" value="MetI-like"/>
    <property type="match status" value="1"/>
</dbReference>
<evidence type="ECO:0000256" key="1">
    <source>
        <dbReference type="ARBA" id="ARBA00004651"/>
    </source>
</evidence>
<sequence>MTGRAAAGWLLRRLALGAVVVLGAATVAFLAFHLATGDPVRVLLGAETPTPAQLAEVRTQLGYDRPVLVQYGSFLGHLVRGDLGYSYQTREPVSELIGDQLLPTVELAGSALILALAASVALAVATAGRRPVLRGVSSLLELVAISAPSFWVGVLLLTFFSFRLHLFPAVGSDNVDALVLPAVTLALGLVGTFTQVLRAGIERALAEPFVLSSRARGTGQTQVRRRHALPHALVPLIALSGWTVGALLSGSVVIETIFSRQGLGRVVATAVGGRDLPVITGVTVVSAAAFTLTSLLVDWLSRVVDPRLRENPA</sequence>
<dbReference type="InterPro" id="IPR045621">
    <property type="entry name" value="BPD_transp_1_N"/>
</dbReference>
<dbReference type="InterPro" id="IPR000515">
    <property type="entry name" value="MetI-like"/>
</dbReference>
<dbReference type="InterPro" id="IPR035906">
    <property type="entry name" value="MetI-like_sf"/>
</dbReference>
<accession>A0ABN2TJT2</accession>
<feature type="transmembrane region" description="Helical" evidence="7">
    <location>
        <begin position="232"/>
        <end position="258"/>
    </location>
</feature>
<feature type="transmembrane region" description="Helical" evidence="7">
    <location>
        <begin position="177"/>
        <end position="197"/>
    </location>
</feature>
<comment type="similarity">
    <text evidence="7">Belongs to the binding-protein-dependent transport system permease family.</text>
</comment>
<dbReference type="Proteomes" id="UP001500751">
    <property type="component" value="Unassembled WGS sequence"/>
</dbReference>
<dbReference type="Pfam" id="PF19300">
    <property type="entry name" value="BPD_transp_1_N"/>
    <property type="match status" value="1"/>
</dbReference>
<proteinExistence type="inferred from homology"/>
<keyword evidence="6 7" id="KW-0472">Membrane</keyword>
<dbReference type="EMBL" id="BAAAQN010000001">
    <property type="protein sequence ID" value="GAA2011201.1"/>
    <property type="molecule type" value="Genomic_DNA"/>
</dbReference>
<evidence type="ECO:0000256" key="3">
    <source>
        <dbReference type="ARBA" id="ARBA00022475"/>
    </source>
</evidence>
<keyword evidence="4 7" id="KW-0812">Transmembrane</keyword>
<comment type="caution">
    <text evidence="9">The sequence shown here is derived from an EMBL/GenBank/DDBJ whole genome shotgun (WGS) entry which is preliminary data.</text>
</comment>
<organism evidence="9 10">
    <name type="scientific">Catenulispora yoronensis</name>
    <dbReference type="NCBI Taxonomy" id="450799"/>
    <lineage>
        <taxon>Bacteria</taxon>
        <taxon>Bacillati</taxon>
        <taxon>Actinomycetota</taxon>
        <taxon>Actinomycetes</taxon>
        <taxon>Catenulisporales</taxon>
        <taxon>Catenulisporaceae</taxon>
        <taxon>Catenulispora</taxon>
    </lineage>
</organism>
<evidence type="ECO:0000313" key="9">
    <source>
        <dbReference type="EMBL" id="GAA2011201.1"/>
    </source>
</evidence>
<keyword evidence="5 7" id="KW-1133">Transmembrane helix</keyword>
<reference evidence="9 10" key="1">
    <citation type="journal article" date="2019" name="Int. J. Syst. Evol. Microbiol.">
        <title>The Global Catalogue of Microorganisms (GCM) 10K type strain sequencing project: providing services to taxonomists for standard genome sequencing and annotation.</title>
        <authorList>
            <consortium name="The Broad Institute Genomics Platform"/>
            <consortium name="The Broad Institute Genome Sequencing Center for Infectious Disease"/>
            <person name="Wu L."/>
            <person name="Ma J."/>
        </authorList>
    </citation>
    <scope>NUCLEOTIDE SEQUENCE [LARGE SCALE GENOMIC DNA]</scope>
    <source>
        <strain evidence="9 10">JCM 16014</strain>
    </source>
</reference>
<evidence type="ECO:0000259" key="8">
    <source>
        <dbReference type="PROSITE" id="PS50928"/>
    </source>
</evidence>
<keyword evidence="3" id="KW-1003">Cell membrane</keyword>
<evidence type="ECO:0000256" key="4">
    <source>
        <dbReference type="ARBA" id="ARBA00022692"/>
    </source>
</evidence>
<name>A0ABN2TJT2_9ACTN</name>
<feature type="transmembrane region" description="Helical" evidence="7">
    <location>
        <begin position="139"/>
        <end position="162"/>
    </location>
</feature>
<evidence type="ECO:0000256" key="5">
    <source>
        <dbReference type="ARBA" id="ARBA00022989"/>
    </source>
</evidence>